<dbReference type="Gene3D" id="3.30.70.100">
    <property type="match status" value="1"/>
</dbReference>
<proteinExistence type="predicted"/>
<gene>
    <name evidence="1" type="ORF">UFOPK2399_01305</name>
</gene>
<dbReference type="InterPro" id="IPR011008">
    <property type="entry name" value="Dimeric_a/b-barrel"/>
</dbReference>
<accession>A0A6J6PNH2</accession>
<dbReference type="EMBL" id="CAEZXP010000004">
    <property type="protein sequence ID" value="CAB4700347.1"/>
    <property type="molecule type" value="Genomic_DNA"/>
</dbReference>
<dbReference type="SUPFAM" id="SSF54909">
    <property type="entry name" value="Dimeric alpha+beta barrel"/>
    <property type="match status" value="1"/>
</dbReference>
<protein>
    <submittedName>
        <fullName evidence="1">Unannotated protein</fullName>
    </submittedName>
</protein>
<evidence type="ECO:0000313" key="1">
    <source>
        <dbReference type="EMBL" id="CAB4700347.1"/>
    </source>
</evidence>
<sequence>MVVRFVLWNLSDTSTTIEQLQAYLRDESVAAFSDVKGLLFKAWISDEATERWGAIYVWSSRSNAEQPLPSRAAEIIGKPPDVSEWFDVDATVSISDELDRRGIALEH</sequence>
<dbReference type="AlphaFoldDB" id="A0A6J6PNH2"/>
<reference evidence="1" key="1">
    <citation type="submission" date="2020-05" db="EMBL/GenBank/DDBJ databases">
        <authorList>
            <person name="Chiriac C."/>
            <person name="Salcher M."/>
            <person name="Ghai R."/>
            <person name="Kavagutti S V."/>
        </authorList>
    </citation>
    <scope>NUCLEOTIDE SEQUENCE</scope>
</reference>
<organism evidence="1">
    <name type="scientific">freshwater metagenome</name>
    <dbReference type="NCBI Taxonomy" id="449393"/>
    <lineage>
        <taxon>unclassified sequences</taxon>
        <taxon>metagenomes</taxon>
        <taxon>ecological metagenomes</taxon>
    </lineage>
</organism>
<name>A0A6J6PNH2_9ZZZZ</name>